<sequence length="112" mass="12159">MKLVRAELGMSQREFGAKCGIPASQIQSIEDGKSPRGLDVKVKKISLAFGVDRDWLMWGGPLNDETPPPTDAVDEGDSSGAPSRARTYDLRIRRSTIHPLRPGSGDGQRRAA</sequence>
<evidence type="ECO:0000313" key="4">
    <source>
        <dbReference type="Proteomes" id="UP000738270"/>
    </source>
</evidence>
<dbReference type="InterPro" id="IPR010982">
    <property type="entry name" value="Lambda_DNA-bd_dom_sf"/>
</dbReference>
<dbReference type="Proteomes" id="UP000738270">
    <property type="component" value="Unassembled WGS sequence"/>
</dbReference>
<evidence type="ECO:0000259" key="2">
    <source>
        <dbReference type="PROSITE" id="PS50943"/>
    </source>
</evidence>
<comment type="caution">
    <text evidence="3">The sequence shown here is derived from an EMBL/GenBank/DDBJ whole genome shotgun (WGS) entry which is preliminary data.</text>
</comment>
<evidence type="ECO:0000313" key="3">
    <source>
        <dbReference type="EMBL" id="MBM4628072.1"/>
    </source>
</evidence>
<protein>
    <submittedName>
        <fullName evidence="3">Helix-turn-helix domain-containing protein</fullName>
    </submittedName>
</protein>
<dbReference type="GO" id="GO:0003677">
    <property type="term" value="F:DNA binding"/>
    <property type="evidence" value="ECO:0007669"/>
    <property type="project" value="InterPro"/>
</dbReference>
<dbReference type="EMBL" id="WUXD01000023">
    <property type="protein sequence ID" value="MBM4628072.1"/>
    <property type="molecule type" value="Genomic_DNA"/>
</dbReference>
<dbReference type="CDD" id="cd00093">
    <property type="entry name" value="HTH_XRE"/>
    <property type="match status" value="1"/>
</dbReference>
<dbReference type="SMART" id="SM00530">
    <property type="entry name" value="HTH_XRE"/>
    <property type="match status" value="1"/>
</dbReference>
<proteinExistence type="predicted"/>
<feature type="domain" description="HTH cro/C1-type" evidence="2">
    <location>
        <begin position="1"/>
        <end position="56"/>
    </location>
</feature>
<evidence type="ECO:0000256" key="1">
    <source>
        <dbReference type="SAM" id="MobiDB-lite"/>
    </source>
</evidence>
<reference evidence="3" key="1">
    <citation type="submission" date="2019-11" db="EMBL/GenBank/DDBJ databases">
        <title>Spread of Macrolides and rifampicin resistant Rhodococcus equi in clinical isolates in the USA.</title>
        <authorList>
            <person name="Alvarez-Narvaez S."/>
            <person name="Huber L."/>
            <person name="Cohen N.D."/>
            <person name="Slovis N."/>
            <person name="Greiter M."/>
            <person name="Giguere S."/>
            <person name="Hart K."/>
        </authorList>
    </citation>
    <scope>NUCLEOTIDE SEQUENCE</scope>
    <source>
        <strain evidence="3">Lh_38</strain>
    </source>
</reference>
<accession>A0AAP2F6N6</accession>
<dbReference type="Gene3D" id="1.10.260.40">
    <property type="entry name" value="lambda repressor-like DNA-binding domains"/>
    <property type="match status" value="1"/>
</dbReference>
<dbReference type="Pfam" id="PF01381">
    <property type="entry name" value="HTH_3"/>
    <property type="match status" value="1"/>
</dbReference>
<dbReference type="InterPro" id="IPR001387">
    <property type="entry name" value="Cro/C1-type_HTH"/>
</dbReference>
<organism evidence="3 4">
    <name type="scientific">Rhodococcus hoagii</name>
    <name type="common">Corynebacterium equii</name>
    <dbReference type="NCBI Taxonomy" id="43767"/>
    <lineage>
        <taxon>Bacteria</taxon>
        <taxon>Bacillati</taxon>
        <taxon>Actinomycetota</taxon>
        <taxon>Actinomycetes</taxon>
        <taxon>Mycobacteriales</taxon>
        <taxon>Nocardiaceae</taxon>
        <taxon>Prescottella</taxon>
    </lineage>
</organism>
<name>A0AAP2F6N6_RHOHA</name>
<gene>
    <name evidence="3" type="ORF">GS453_14745</name>
</gene>
<dbReference type="AlphaFoldDB" id="A0AAP2F6N6"/>
<feature type="region of interest" description="Disordered" evidence="1">
    <location>
        <begin position="60"/>
        <end position="112"/>
    </location>
</feature>
<dbReference type="PROSITE" id="PS50943">
    <property type="entry name" value="HTH_CROC1"/>
    <property type="match status" value="1"/>
</dbReference>
<dbReference type="SUPFAM" id="SSF47413">
    <property type="entry name" value="lambda repressor-like DNA-binding domains"/>
    <property type="match status" value="1"/>
</dbReference>